<dbReference type="InterPro" id="IPR051494">
    <property type="entry name" value="BSD_domain-containing"/>
</dbReference>
<accession>A0A9W7CAP2</accession>
<dbReference type="PROSITE" id="PS50858">
    <property type="entry name" value="BSD"/>
    <property type="match status" value="1"/>
</dbReference>
<reference evidence="4" key="1">
    <citation type="journal article" date="2023" name="Commun. Biol.">
        <title>Genome analysis of Parmales, the sister group of diatoms, reveals the evolutionary specialization of diatoms from phago-mixotrophs to photoautotrophs.</title>
        <authorList>
            <person name="Ban H."/>
            <person name="Sato S."/>
            <person name="Yoshikawa S."/>
            <person name="Yamada K."/>
            <person name="Nakamura Y."/>
            <person name="Ichinomiya M."/>
            <person name="Sato N."/>
            <person name="Blanc-Mathieu R."/>
            <person name="Endo H."/>
            <person name="Kuwata A."/>
            <person name="Ogata H."/>
        </authorList>
    </citation>
    <scope>NUCLEOTIDE SEQUENCE [LARGE SCALE GENOMIC DNA]</scope>
    <source>
        <strain evidence="4">NIES 3699</strain>
    </source>
</reference>
<dbReference type="InterPro" id="IPR035925">
    <property type="entry name" value="BSD_dom_sf"/>
</dbReference>
<feature type="region of interest" description="Disordered" evidence="1">
    <location>
        <begin position="349"/>
        <end position="369"/>
    </location>
</feature>
<dbReference type="InterPro" id="IPR005607">
    <property type="entry name" value="BSD_dom"/>
</dbReference>
<evidence type="ECO:0000256" key="1">
    <source>
        <dbReference type="SAM" id="MobiDB-lite"/>
    </source>
</evidence>
<dbReference type="GO" id="GO:0005737">
    <property type="term" value="C:cytoplasm"/>
    <property type="evidence" value="ECO:0007669"/>
    <property type="project" value="TreeGrafter"/>
</dbReference>
<comment type="caution">
    <text evidence="3">The sequence shown here is derived from an EMBL/GenBank/DDBJ whole genome shotgun (WGS) entry which is preliminary data.</text>
</comment>
<dbReference type="SUPFAM" id="SSF140383">
    <property type="entry name" value="BSD domain-like"/>
    <property type="match status" value="1"/>
</dbReference>
<gene>
    <name evidence="3" type="ORF">TrVE_jg12316</name>
</gene>
<dbReference type="SMART" id="SM00751">
    <property type="entry name" value="BSD"/>
    <property type="match status" value="1"/>
</dbReference>
<dbReference type="PANTHER" id="PTHR16019:SF5">
    <property type="entry name" value="BSD DOMAIN-CONTAINING PROTEIN 1"/>
    <property type="match status" value="1"/>
</dbReference>
<evidence type="ECO:0000313" key="4">
    <source>
        <dbReference type="Proteomes" id="UP001165160"/>
    </source>
</evidence>
<feature type="compositionally biased region" description="Polar residues" evidence="1">
    <location>
        <begin position="556"/>
        <end position="569"/>
    </location>
</feature>
<keyword evidence="4" id="KW-1185">Reference proteome</keyword>
<feature type="region of interest" description="Disordered" evidence="1">
    <location>
        <begin position="556"/>
        <end position="591"/>
    </location>
</feature>
<organism evidence="3 4">
    <name type="scientific">Triparma verrucosa</name>
    <dbReference type="NCBI Taxonomy" id="1606542"/>
    <lineage>
        <taxon>Eukaryota</taxon>
        <taxon>Sar</taxon>
        <taxon>Stramenopiles</taxon>
        <taxon>Ochrophyta</taxon>
        <taxon>Bolidophyceae</taxon>
        <taxon>Parmales</taxon>
        <taxon>Triparmaceae</taxon>
        <taxon>Triparma</taxon>
    </lineage>
</organism>
<evidence type="ECO:0000259" key="2">
    <source>
        <dbReference type="PROSITE" id="PS50858"/>
    </source>
</evidence>
<sequence>MWGALTKDLGDFVSTLAEEVQGPIDPNVSGENIDDYDDYSGDTGLSLESRVASCALAITKAKSTYLEPLSSEYDLVEAEEIIGFCESFSADEKTSSIEEILLDESSPVKALMEEFVPEQVSYQDFWSRYYFRVASLSEVDEAGIERVEMIKHRINSEFDAKLVEGITNLFGGVKNRLKEVGGNVTKAVESVVDNVAAGIDNPEQLNNPDESVESTTIEFGSPSPKAARRDELDKIRTSHAVALSAKQLEIDALKERLLKGQEADEGCSSEEATELQKQLEQKDGVIESMKEQIALQQRQLEQAGAQITSLAGKEERSALEDERRNGALMELEKKLGVREEEVRSLKLQLQQGVTQTPDGALAEMEKNLRDSEDVAKELKVELASEQTQQAELKSQLASQQAEASAQLSSLSSQVSSLSSENSNLSSLNASLTKELDAARKVSSSLELQVSDLSGQKDAFMKRQKELESEIQNVPPPTPPSDLTSLTSEIETWKLRAQKCRDDRTQVVLEKKSLSENVQTLKASLTASQNQVTSLNATVESQKARIKALEISDVKSEGSSGIMVNSSESLENIKKKEVEEEEEEGWGEWGED</sequence>
<dbReference type="AlphaFoldDB" id="A0A9W7CAP2"/>
<name>A0A9W7CAP2_9STRA</name>
<proteinExistence type="predicted"/>
<dbReference type="Gene3D" id="1.10.3970.10">
    <property type="entry name" value="BSD domain"/>
    <property type="match status" value="1"/>
</dbReference>
<feature type="compositionally biased region" description="Acidic residues" evidence="1">
    <location>
        <begin position="578"/>
        <end position="591"/>
    </location>
</feature>
<feature type="region of interest" description="Disordered" evidence="1">
    <location>
        <begin position="199"/>
        <end position="228"/>
    </location>
</feature>
<protein>
    <recommendedName>
        <fullName evidence="2">BSD domain-containing protein</fullName>
    </recommendedName>
</protein>
<dbReference type="EMBL" id="BRXX01000288">
    <property type="protein sequence ID" value="GMI02736.1"/>
    <property type="molecule type" value="Genomic_DNA"/>
</dbReference>
<feature type="compositionally biased region" description="Polar residues" evidence="1">
    <location>
        <begin position="203"/>
        <end position="218"/>
    </location>
</feature>
<dbReference type="Proteomes" id="UP001165160">
    <property type="component" value="Unassembled WGS sequence"/>
</dbReference>
<feature type="domain" description="BSD" evidence="2">
    <location>
        <begin position="84"/>
        <end position="137"/>
    </location>
</feature>
<dbReference type="PANTHER" id="PTHR16019">
    <property type="entry name" value="SYNAPSE-ASSOCIATED PROTEIN"/>
    <property type="match status" value="1"/>
</dbReference>
<dbReference type="Pfam" id="PF03909">
    <property type="entry name" value="BSD"/>
    <property type="match status" value="1"/>
</dbReference>
<evidence type="ECO:0000313" key="3">
    <source>
        <dbReference type="EMBL" id="GMI02736.1"/>
    </source>
</evidence>
<dbReference type="Gene3D" id="1.10.287.1490">
    <property type="match status" value="1"/>
</dbReference>